<evidence type="ECO:0000313" key="3">
    <source>
        <dbReference type="Proteomes" id="UP000318017"/>
    </source>
</evidence>
<protein>
    <recommendedName>
        <fullName evidence="1">DUF7939 domain-containing protein</fullName>
    </recommendedName>
</protein>
<dbReference type="AlphaFoldDB" id="A0A518G1P4"/>
<gene>
    <name evidence="2" type="ORF">Q31a_07910</name>
</gene>
<accession>A0A518G1P4</accession>
<dbReference type="Pfam" id="PF25607">
    <property type="entry name" value="DUF7939"/>
    <property type="match status" value="1"/>
</dbReference>
<organism evidence="2 3">
    <name type="scientific">Aureliella helgolandensis</name>
    <dbReference type="NCBI Taxonomy" id="2527968"/>
    <lineage>
        <taxon>Bacteria</taxon>
        <taxon>Pseudomonadati</taxon>
        <taxon>Planctomycetota</taxon>
        <taxon>Planctomycetia</taxon>
        <taxon>Pirellulales</taxon>
        <taxon>Pirellulaceae</taxon>
        <taxon>Aureliella</taxon>
    </lineage>
</organism>
<reference evidence="2 3" key="1">
    <citation type="submission" date="2019-02" db="EMBL/GenBank/DDBJ databases">
        <title>Deep-cultivation of Planctomycetes and their phenomic and genomic characterization uncovers novel biology.</title>
        <authorList>
            <person name="Wiegand S."/>
            <person name="Jogler M."/>
            <person name="Boedeker C."/>
            <person name="Pinto D."/>
            <person name="Vollmers J."/>
            <person name="Rivas-Marin E."/>
            <person name="Kohn T."/>
            <person name="Peeters S.H."/>
            <person name="Heuer A."/>
            <person name="Rast P."/>
            <person name="Oberbeckmann S."/>
            <person name="Bunk B."/>
            <person name="Jeske O."/>
            <person name="Meyerdierks A."/>
            <person name="Storesund J.E."/>
            <person name="Kallscheuer N."/>
            <person name="Luecker S."/>
            <person name="Lage O.M."/>
            <person name="Pohl T."/>
            <person name="Merkel B.J."/>
            <person name="Hornburger P."/>
            <person name="Mueller R.-W."/>
            <person name="Bruemmer F."/>
            <person name="Labrenz M."/>
            <person name="Spormann A.M."/>
            <person name="Op den Camp H."/>
            <person name="Overmann J."/>
            <person name="Amann R."/>
            <person name="Jetten M.S.M."/>
            <person name="Mascher T."/>
            <person name="Medema M.H."/>
            <person name="Devos D.P."/>
            <person name="Kaster A.-K."/>
            <person name="Ovreas L."/>
            <person name="Rohde M."/>
            <person name="Galperin M.Y."/>
            <person name="Jogler C."/>
        </authorList>
    </citation>
    <scope>NUCLEOTIDE SEQUENCE [LARGE SCALE GENOMIC DNA]</scope>
    <source>
        <strain evidence="2 3">Q31a</strain>
    </source>
</reference>
<dbReference type="PANTHER" id="PTHR40940:SF1">
    <property type="entry name" value="PROTEIN BATD"/>
    <property type="match status" value="1"/>
</dbReference>
<dbReference type="EMBL" id="CP036298">
    <property type="protein sequence ID" value="QDV22505.1"/>
    <property type="molecule type" value="Genomic_DNA"/>
</dbReference>
<dbReference type="InterPro" id="IPR025738">
    <property type="entry name" value="BatD"/>
</dbReference>
<dbReference type="KEGG" id="ahel:Q31a_07910"/>
<name>A0A518G1P4_9BACT</name>
<dbReference type="Proteomes" id="UP000318017">
    <property type="component" value="Chromosome"/>
</dbReference>
<proteinExistence type="predicted"/>
<feature type="domain" description="DUF7939" evidence="1">
    <location>
        <begin position="326"/>
        <end position="398"/>
    </location>
</feature>
<evidence type="ECO:0000313" key="2">
    <source>
        <dbReference type="EMBL" id="QDV22505.1"/>
    </source>
</evidence>
<dbReference type="InterPro" id="IPR057699">
    <property type="entry name" value="DUF7939"/>
</dbReference>
<sequence>MISVRMFVLFWLSGIASAVFGADVELVKLRPPDAEKTHWVGQRIALFVELRAKGSFEGTSSFSLPQIPQTVFLKIGNPTVTSEEHDGDSWFVQTHEFALFTQAAGTLAIPEFSVRFSNHDGFTGPVTDHDRKVPAAKFEVQSPPNRDSYGFLVTTDSIEISEAWNPEPGKVKPGDIVVRTITQSASQMTGMALEPPANQAPSGVQIYPSDPIVLDKTDRGDFTGERTDKITYRFQRSGTMTIPEATYTWWDPDKQAYGTQTLPAVVFNVAAIAQSSPPGPPAAYQGMWRMGLVLGLAVILLIAWKWRIVWEWINRCWQVFQPPDRVAARLLLRACRTNDAQQAEVAWAQWQATQSQNSTSADELYAAVEDLHRSKYAAAPPELWNGKALSLAFQHELRRIKTRHVKRVSVLPKLNPQD</sequence>
<evidence type="ECO:0000259" key="1">
    <source>
        <dbReference type="Pfam" id="PF25607"/>
    </source>
</evidence>
<dbReference type="RefSeq" id="WP_197356164.1">
    <property type="nucleotide sequence ID" value="NZ_CP036298.1"/>
</dbReference>
<dbReference type="PANTHER" id="PTHR40940">
    <property type="entry name" value="PROTEIN BATD-RELATED"/>
    <property type="match status" value="1"/>
</dbReference>
<keyword evidence="3" id="KW-1185">Reference proteome</keyword>